<dbReference type="PANTHER" id="PTHR42793:SF1">
    <property type="entry name" value="PEPTIDYL-LYSINE N-ACETYLTRANSFERASE PATZ"/>
    <property type="match status" value="1"/>
</dbReference>
<accession>A0A2P4UER9</accession>
<dbReference type="RefSeq" id="WP_168212219.1">
    <property type="nucleotide sequence ID" value="NZ_MTBP01000003.1"/>
</dbReference>
<dbReference type="Gene3D" id="3.40.630.30">
    <property type="match status" value="1"/>
</dbReference>
<proteinExistence type="predicted"/>
<dbReference type="SMART" id="SM00881">
    <property type="entry name" value="CoA_binding"/>
    <property type="match status" value="1"/>
</dbReference>
<dbReference type="SUPFAM" id="SSF55729">
    <property type="entry name" value="Acyl-CoA N-acyltransferases (Nat)"/>
    <property type="match status" value="1"/>
</dbReference>
<organism evidence="2 3">
    <name type="scientific">Actinomadura rubteroloni</name>
    <dbReference type="NCBI Taxonomy" id="1926885"/>
    <lineage>
        <taxon>Bacteria</taxon>
        <taxon>Bacillati</taxon>
        <taxon>Actinomycetota</taxon>
        <taxon>Actinomycetes</taxon>
        <taxon>Streptosporangiales</taxon>
        <taxon>Thermomonosporaceae</taxon>
        <taxon>Actinomadura</taxon>
    </lineage>
</organism>
<dbReference type="Pfam" id="PF00583">
    <property type="entry name" value="Acetyltransf_1"/>
    <property type="match status" value="1"/>
</dbReference>
<keyword evidence="3" id="KW-1185">Reference proteome</keyword>
<dbReference type="InterPro" id="IPR032875">
    <property type="entry name" value="Succ_CoA_lig_flav_dom"/>
</dbReference>
<dbReference type="AlphaFoldDB" id="A0A2P4UER9"/>
<dbReference type="EMBL" id="MTBP01000003">
    <property type="protein sequence ID" value="POM23553.1"/>
    <property type="molecule type" value="Genomic_DNA"/>
</dbReference>
<dbReference type="InterPro" id="IPR000182">
    <property type="entry name" value="GNAT_dom"/>
</dbReference>
<protein>
    <submittedName>
        <fullName evidence="2">Acetyltransferase Pat</fullName>
        <ecNumber evidence="2">2.3.1.-</ecNumber>
    </submittedName>
</protein>
<dbReference type="InterPro" id="IPR003781">
    <property type="entry name" value="CoA-bd"/>
</dbReference>
<reference evidence="2 3" key="1">
    <citation type="journal article" date="2017" name="Chemistry">
        <title>Isolation, Biosynthesis and Chemical Modifications of Rubterolones A-F: Rare Tropolone Alkaloids from Actinomadura sp. 5-2.</title>
        <authorList>
            <person name="Guo H."/>
            <person name="Benndorf R."/>
            <person name="Leichnitz D."/>
            <person name="Klassen J.L."/>
            <person name="Vollmers J."/>
            <person name="Gorls H."/>
            <person name="Steinacker M."/>
            <person name="Weigel C."/>
            <person name="Dahse H.M."/>
            <person name="Kaster A.K."/>
            <person name="de Beer Z.W."/>
            <person name="Poulsen M."/>
            <person name="Beemelmanns C."/>
        </authorList>
    </citation>
    <scope>NUCLEOTIDE SEQUENCE [LARGE SCALE GENOMIC DNA]</scope>
    <source>
        <strain evidence="2 3">5-2</strain>
    </source>
</reference>
<dbReference type="Pfam" id="PF13607">
    <property type="entry name" value="Succ_CoA_lig"/>
    <property type="match status" value="1"/>
</dbReference>
<dbReference type="Gene3D" id="3.40.50.720">
    <property type="entry name" value="NAD(P)-binding Rossmann-like Domain"/>
    <property type="match status" value="1"/>
</dbReference>
<dbReference type="InterPro" id="IPR016102">
    <property type="entry name" value="Succinyl-CoA_synth-like"/>
</dbReference>
<dbReference type="InterPro" id="IPR016181">
    <property type="entry name" value="Acyl_CoA_acyltransferase"/>
</dbReference>
<dbReference type="PANTHER" id="PTHR42793">
    <property type="entry name" value="COA BINDING DOMAIN CONTAINING PROTEIN"/>
    <property type="match status" value="1"/>
</dbReference>
<dbReference type="Pfam" id="PF13380">
    <property type="entry name" value="CoA_binding_2"/>
    <property type="match status" value="1"/>
</dbReference>
<dbReference type="SUPFAM" id="SSF51735">
    <property type="entry name" value="NAD(P)-binding Rossmann-fold domains"/>
    <property type="match status" value="1"/>
</dbReference>
<name>A0A2P4UER9_9ACTN</name>
<dbReference type="Proteomes" id="UP000242367">
    <property type="component" value="Unassembled WGS sequence"/>
</dbReference>
<dbReference type="CDD" id="cd04301">
    <property type="entry name" value="NAT_SF"/>
    <property type="match status" value="1"/>
</dbReference>
<dbReference type="GO" id="GO:0016747">
    <property type="term" value="F:acyltransferase activity, transferring groups other than amino-acyl groups"/>
    <property type="evidence" value="ECO:0007669"/>
    <property type="project" value="InterPro"/>
</dbReference>
<gene>
    <name evidence="2" type="ORF">BTM25_47070</name>
</gene>
<evidence type="ECO:0000313" key="3">
    <source>
        <dbReference type="Proteomes" id="UP000242367"/>
    </source>
</evidence>
<keyword evidence="2" id="KW-0012">Acyltransferase</keyword>
<dbReference type="PROSITE" id="PS51186">
    <property type="entry name" value="GNAT"/>
    <property type="match status" value="1"/>
</dbReference>
<evidence type="ECO:0000313" key="2">
    <source>
        <dbReference type="EMBL" id="POM23553.1"/>
    </source>
</evidence>
<comment type="caution">
    <text evidence="2">The sequence shown here is derived from an EMBL/GenBank/DDBJ whole genome shotgun (WGS) entry which is preliminary data.</text>
</comment>
<dbReference type="InterPro" id="IPR036291">
    <property type="entry name" value="NAD(P)-bd_dom_sf"/>
</dbReference>
<evidence type="ECO:0000259" key="1">
    <source>
        <dbReference type="PROSITE" id="PS51186"/>
    </source>
</evidence>
<dbReference type="EC" id="2.3.1.-" evidence="2"/>
<feature type="domain" description="N-acetyltransferase" evidence="1">
    <location>
        <begin position="20"/>
        <end position="171"/>
    </location>
</feature>
<dbReference type="Gene3D" id="3.40.50.261">
    <property type="entry name" value="Succinyl-CoA synthetase domains"/>
    <property type="match status" value="1"/>
</dbReference>
<sequence>MTELTAAEPVFAPLADGVQVEIRPLVQADRDAVRGLHRSLSPDSLYARFFGLGAAAADQAAERLCRGTGPGRAALGAWLRGELVGVGEFDPTGTPGEAEVAFAVADRMQHHGVGTLLLERLVELARARGIGVFRADVLASNAAMLRVFADAGLDVRSRVSAGVVEAAISLDGGERYRAAVADRASRADVASLVPLLRPRSVAVVGTAPDVLRSLTSGGFAGTVHAVNPHAAGRVTRGAPCVATPAELPVPPDLVVLSVPAVSVADAAAACGRRGARAVVVLTGGLNHGQDRALRDACHAWGMRLVGPGSSGVAHPLIGLHATAVRRPAGSVGVVAGTGGAALLDGLARIGAGVSTFAGVGAAADVCAADLLRWWAADPATRLGVLGPGTSGDPGTLARAARRVPLLALGAPAEPFARAGIVAVGTLDDLLDVAALLARQPFPRGPRVAVVERGHETAAVCAAAGLTVTARAAGLDARAFRKLADDGDVDAVLIALPVRPGVVAACGKPVLAVRPGQAGTVGVPSYAAPERAARALARAWSAVRRADG</sequence>
<keyword evidence="2" id="KW-0808">Transferase</keyword>
<dbReference type="SUPFAM" id="SSF52210">
    <property type="entry name" value="Succinyl-CoA synthetase domains"/>
    <property type="match status" value="2"/>
</dbReference>